<dbReference type="GO" id="GO:0003676">
    <property type="term" value="F:nucleic acid binding"/>
    <property type="evidence" value="ECO:0007669"/>
    <property type="project" value="InterPro"/>
</dbReference>
<keyword evidence="8" id="KW-1185">Reference proteome</keyword>
<dbReference type="GO" id="GO:0004386">
    <property type="term" value="F:helicase activity"/>
    <property type="evidence" value="ECO:0007669"/>
    <property type="project" value="UniProtKB-KW"/>
</dbReference>
<dbReference type="InterPro" id="IPR056329">
    <property type="entry name" value="CON_HrpB"/>
</dbReference>
<protein>
    <submittedName>
        <fullName evidence="7">ATP-dependent helicase HrpB</fullName>
    </submittedName>
</protein>
<keyword evidence="2" id="KW-0378">Hydrolase</keyword>
<dbReference type="SMART" id="SM00487">
    <property type="entry name" value="DEXDc"/>
    <property type="match status" value="1"/>
</dbReference>
<dbReference type="CDD" id="cd18791">
    <property type="entry name" value="SF2_C_RHA"/>
    <property type="match status" value="1"/>
</dbReference>
<evidence type="ECO:0000313" key="8">
    <source>
        <dbReference type="Proteomes" id="UP000283255"/>
    </source>
</evidence>
<dbReference type="Gene3D" id="3.40.50.300">
    <property type="entry name" value="P-loop containing nucleotide triphosphate hydrolases"/>
    <property type="match status" value="2"/>
</dbReference>
<reference evidence="7 8" key="2">
    <citation type="submission" date="2019-01" db="EMBL/GenBank/DDBJ databases">
        <title>Motilimonas pumilus sp. nov., isolated from the gut of sea cucumber (Apostichopus japonicus).</title>
        <authorList>
            <person name="Wang F.-Q."/>
            <person name="Ren L.-H."/>
            <person name="Lin Y.-W."/>
            <person name="Sun G.-H."/>
            <person name="Du Z.-J."/>
            <person name="Zhao J.-X."/>
            <person name="Liu X.-J."/>
            <person name="Liu L.-J."/>
        </authorList>
    </citation>
    <scope>NUCLEOTIDE SEQUENCE [LARGE SCALE GENOMIC DNA]</scope>
    <source>
        <strain evidence="7 8">PLHSC7-2</strain>
    </source>
</reference>
<proteinExistence type="predicted"/>
<keyword evidence="3 7" id="KW-0347">Helicase</keyword>
<dbReference type="Proteomes" id="UP000283255">
    <property type="component" value="Unassembled WGS sequence"/>
</dbReference>
<dbReference type="Pfam" id="PF08482">
    <property type="entry name" value="HrpB_C"/>
    <property type="match status" value="1"/>
</dbReference>
<dbReference type="SUPFAM" id="SSF52540">
    <property type="entry name" value="P-loop containing nucleoside triphosphate hydrolases"/>
    <property type="match status" value="1"/>
</dbReference>
<feature type="domain" description="Helicase C-terminal" evidence="6">
    <location>
        <begin position="205"/>
        <end position="370"/>
    </location>
</feature>
<name>A0A418YC94_9GAMM</name>
<evidence type="ECO:0000259" key="5">
    <source>
        <dbReference type="PROSITE" id="PS51192"/>
    </source>
</evidence>
<dbReference type="FunFam" id="3.40.50.300:FF:002125">
    <property type="entry name" value="ATP-dependent helicase HrpB"/>
    <property type="match status" value="1"/>
</dbReference>
<dbReference type="NCBIfam" id="TIGR01970">
    <property type="entry name" value="DEAH_box_HrpB"/>
    <property type="match status" value="1"/>
</dbReference>
<dbReference type="Gene3D" id="1.20.120.1080">
    <property type="match status" value="1"/>
</dbReference>
<dbReference type="PROSITE" id="PS51194">
    <property type="entry name" value="HELICASE_CTER"/>
    <property type="match status" value="1"/>
</dbReference>
<dbReference type="SMART" id="SM00847">
    <property type="entry name" value="HA2"/>
    <property type="match status" value="1"/>
</dbReference>
<evidence type="ECO:0000259" key="6">
    <source>
        <dbReference type="PROSITE" id="PS51194"/>
    </source>
</evidence>
<dbReference type="InterPro" id="IPR014001">
    <property type="entry name" value="Helicase_ATP-bd"/>
</dbReference>
<dbReference type="InterPro" id="IPR010225">
    <property type="entry name" value="HrpB"/>
</dbReference>
<dbReference type="CDD" id="cd17990">
    <property type="entry name" value="DEXHc_HrpB"/>
    <property type="match status" value="1"/>
</dbReference>
<organism evidence="7 8">
    <name type="scientific">Motilimonas pumila</name>
    <dbReference type="NCBI Taxonomy" id="2303987"/>
    <lineage>
        <taxon>Bacteria</taxon>
        <taxon>Pseudomonadati</taxon>
        <taxon>Pseudomonadota</taxon>
        <taxon>Gammaproteobacteria</taxon>
        <taxon>Alteromonadales</taxon>
        <taxon>Alteromonadales genera incertae sedis</taxon>
        <taxon>Motilimonas</taxon>
    </lineage>
</organism>
<dbReference type="EMBL" id="QZCH01000021">
    <property type="protein sequence ID" value="RJG42079.1"/>
    <property type="molecule type" value="Genomic_DNA"/>
</dbReference>
<dbReference type="Pfam" id="PF24473">
    <property type="entry name" value="CON_HrpB"/>
    <property type="match status" value="1"/>
</dbReference>
<dbReference type="InterPro" id="IPR001650">
    <property type="entry name" value="Helicase_C-like"/>
</dbReference>
<dbReference type="Pfam" id="PF00270">
    <property type="entry name" value="DEAD"/>
    <property type="match status" value="1"/>
</dbReference>
<dbReference type="InterPro" id="IPR007502">
    <property type="entry name" value="Helicase-assoc_dom"/>
</dbReference>
<evidence type="ECO:0000256" key="1">
    <source>
        <dbReference type="ARBA" id="ARBA00022741"/>
    </source>
</evidence>
<sequence>MGCPVLPISEIFPSLKQALNQQTQIIIEAPTGAGKSTHLPLFLLSELDSNLGKILLLEPRRLAARSIAHYLAEQLGEKVGEKVGYRMRGDTKVGPDTQLEIVTEGVLTRLIQADPELADYQMVIFDEFHERNLHGDLGLALVLDIQQGLREDLRLMVMSATLENQSLLALIPDAKCLTSAGRMYPVNCEYVGVTARHQVSSAIANLVHRLIAEGESGNLLVFLPGQREISQLAQLLALPRHVLVCPLYGALTLNEQRQAIAAPPSGQQKVVLATNIAETSLTIEGITVVIDSLLERRLILNNKTGIGSLQTRYISQGSAKQRLGRAGRLAPGKCFRMISQEQFGTLDKHLTPEILAADLTATVLELAAWGVTEPEQMQWLTAPNAARWQMGVNVLQEMAALDGQGKITSHGKAMAAFSAPPRIANMLLAAQQLEREYTLTGLTHLAANTMVILQRQTRQSNLEVECQQGLTAAENKLYQQALQQLGLSGKPALPLEYIGLVLALAFPDRIATRRSHSDAWLLSGGFAAQGESSLWHNAKFIVVADIGADPRGGDGQIYRAAALDIKHIEAYLGHWLQWHDSVIWHKQKQQIVAERQYRLGKIVLQRQPLNDVKPAQKQQALLQGLFSLDKLPFSEAALSFIHKVNTARQLLPELSLPDYTLATLEREVELWLVPYLGNIKSLQQLQQLDYLPLLKQRLDWPQQQALDSALPNYYVTPAGSQARICYDADKPPQIEVKMQHMFGLNETPSVAKGRLALTVLLLSPAGRPLQTTQDLAGFWQGSYQAVQKEMKGRYPKHFWPDDPANAIATTKTKKYMDVKN</sequence>
<evidence type="ECO:0000256" key="2">
    <source>
        <dbReference type="ARBA" id="ARBA00022801"/>
    </source>
</evidence>
<feature type="domain" description="Helicase ATP-binding" evidence="5">
    <location>
        <begin position="16"/>
        <end position="180"/>
    </location>
</feature>
<dbReference type="GO" id="GO:0016787">
    <property type="term" value="F:hydrolase activity"/>
    <property type="evidence" value="ECO:0007669"/>
    <property type="project" value="UniProtKB-KW"/>
</dbReference>
<dbReference type="InterPro" id="IPR013689">
    <property type="entry name" value="RNA_helicase_ATP-dep_HrpB_C"/>
</dbReference>
<dbReference type="InterPro" id="IPR027417">
    <property type="entry name" value="P-loop_NTPase"/>
</dbReference>
<dbReference type="AlphaFoldDB" id="A0A418YC94"/>
<reference evidence="7 8" key="1">
    <citation type="submission" date="2018-09" db="EMBL/GenBank/DDBJ databases">
        <authorList>
            <person name="Wang F."/>
        </authorList>
    </citation>
    <scope>NUCLEOTIDE SEQUENCE [LARGE SCALE GENOMIC DNA]</scope>
    <source>
        <strain evidence="7 8">PLHSC7-2</strain>
    </source>
</reference>
<gene>
    <name evidence="7" type="primary">hrpB</name>
    <name evidence="7" type="ORF">D1Z90_14940</name>
</gene>
<keyword evidence="1" id="KW-0547">Nucleotide-binding</keyword>
<dbReference type="PANTHER" id="PTHR43519:SF1">
    <property type="entry name" value="ATP-DEPENDENT RNA HELICASE HRPB"/>
    <property type="match status" value="1"/>
</dbReference>
<dbReference type="PIRSF" id="PIRSF005496">
    <property type="entry name" value="ATP_hel_hrpB"/>
    <property type="match status" value="1"/>
</dbReference>
<dbReference type="PROSITE" id="PS51192">
    <property type="entry name" value="HELICASE_ATP_BIND_1"/>
    <property type="match status" value="1"/>
</dbReference>
<dbReference type="InterPro" id="IPR011545">
    <property type="entry name" value="DEAD/DEAH_box_helicase_dom"/>
</dbReference>
<dbReference type="GO" id="GO:0005524">
    <property type="term" value="F:ATP binding"/>
    <property type="evidence" value="ECO:0007669"/>
    <property type="project" value="UniProtKB-KW"/>
</dbReference>
<dbReference type="Pfam" id="PF00271">
    <property type="entry name" value="Helicase_C"/>
    <property type="match status" value="1"/>
</dbReference>
<evidence type="ECO:0000256" key="3">
    <source>
        <dbReference type="ARBA" id="ARBA00022806"/>
    </source>
</evidence>
<accession>A0A418YC94</accession>
<keyword evidence="4" id="KW-0067">ATP-binding</keyword>
<dbReference type="InterPro" id="IPR049614">
    <property type="entry name" value="HrpB_DEXH"/>
</dbReference>
<comment type="caution">
    <text evidence="7">The sequence shown here is derived from an EMBL/GenBank/DDBJ whole genome shotgun (WGS) entry which is preliminary data.</text>
</comment>
<dbReference type="PANTHER" id="PTHR43519">
    <property type="entry name" value="ATP-DEPENDENT RNA HELICASE HRPB"/>
    <property type="match status" value="1"/>
</dbReference>
<evidence type="ECO:0000313" key="7">
    <source>
        <dbReference type="EMBL" id="RJG42079.1"/>
    </source>
</evidence>
<evidence type="ECO:0000256" key="4">
    <source>
        <dbReference type="ARBA" id="ARBA00022840"/>
    </source>
</evidence>
<dbReference type="SMART" id="SM00490">
    <property type="entry name" value="HELICc"/>
    <property type="match status" value="1"/>
</dbReference>